<evidence type="ECO:0000256" key="8">
    <source>
        <dbReference type="ARBA" id="ARBA00022840"/>
    </source>
</evidence>
<keyword evidence="4" id="KW-1003">Cell membrane</keyword>
<dbReference type="InterPro" id="IPR013656">
    <property type="entry name" value="PAS_4"/>
</dbReference>
<dbReference type="Gene3D" id="3.30.565.10">
    <property type="entry name" value="Histidine kinase-like ATPase, C-terminal domain"/>
    <property type="match status" value="1"/>
</dbReference>
<dbReference type="Pfam" id="PF00072">
    <property type="entry name" value="Response_reg"/>
    <property type="match status" value="2"/>
</dbReference>
<dbReference type="PROSITE" id="PS50113">
    <property type="entry name" value="PAC"/>
    <property type="match status" value="1"/>
</dbReference>
<dbReference type="InterPro" id="IPR011006">
    <property type="entry name" value="CheY-like_superfamily"/>
</dbReference>
<dbReference type="Gene3D" id="1.10.287.130">
    <property type="match status" value="1"/>
</dbReference>
<dbReference type="CDD" id="cd00082">
    <property type="entry name" value="HisKA"/>
    <property type="match status" value="1"/>
</dbReference>
<dbReference type="CDD" id="cd17546">
    <property type="entry name" value="REC_hyHK_CKI1_RcsC-like"/>
    <property type="match status" value="2"/>
</dbReference>
<evidence type="ECO:0000256" key="1">
    <source>
        <dbReference type="ARBA" id="ARBA00000085"/>
    </source>
</evidence>
<dbReference type="InterPro" id="IPR003594">
    <property type="entry name" value="HATPase_dom"/>
</dbReference>
<dbReference type="InterPro" id="IPR036097">
    <property type="entry name" value="HisK_dim/P_sf"/>
</dbReference>
<feature type="domain" description="Response regulatory" evidence="14">
    <location>
        <begin position="703"/>
        <end position="827"/>
    </location>
</feature>
<dbReference type="InterPro" id="IPR003661">
    <property type="entry name" value="HisK_dim/P_dom"/>
</dbReference>
<dbReference type="PRINTS" id="PR00344">
    <property type="entry name" value="BCTRLSENSOR"/>
</dbReference>
<dbReference type="SMART" id="SM00086">
    <property type="entry name" value="PAC"/>
    <property type="match status" value="1"/>
</dbReference>
<dbReference type="InterPro" id="IPR001789">
    <property type="entry name" value="Sig_transdc_resp-reg_receiver"/>
</dbReference>
<protein>
    <recommendedName>
        <fullName evidence="3">histidine kinase</fullName>
        <ecNumber evidence="3">2.7.13.3</ecNumber>
    </recommendedName>
</protein>
<name>A0ABX6P350_9BURK</name>
<evidence type="ECO:0000259" key="15">
    <source>
        <dbReference type="PROSITE" id="PS50112"/>
    </source>
</evidence>
<feature type="domain" description="Histidine kinase" evidence="13">
    <location>
        <begin position="467"/>
        <end position="690"/>
    </location>
</feature>
<evidence type="ECO:0000256" key="4">
    <source>
        <dbReference type="ARBA" id="ARBA00022475"/>
    </source>
</evidence>
<dbReference type="PROSITE" id="PS50109">
    <property type="entry name" value="HIS_KIN"/>
    <property type="match status" value="1"/>
</dbReference>
<sequence length="1092" mass="118151">MWRLSGASSDVRHHHGAATLAENLRLAGDSFELPLPQGGYCRVLARPAGEGAVFYALIDVSALKRFEAALQLTLDNAGRGIVRYDATGRVKLFNRQAIELLELPEGLLSDTATMEDVMRFQAQRGDPGGIEGLPQTGSPLEQLFMPGRYLRRNLAGRVLEVTTRTLPDGGAVRTYTDVTDYVEAQGALGEKSRALRITLESMDRGLSVIDSQGRLVFWNPRYRELLGFPDELLANQPTMERLVRFQTERGDFGPDFEYVNAVARRYVAVGDKVAPVKGPESYLRKTRDGRTLEVITRPLPDGGVVRTFTDLTAYVQSKEALATSQAQLSALVRNLPDRVWLKDADGVFVLSNPAHQRHHKMDESVILGRTAGDLFGTQADERQRATDLQAMASDTPISFEYHDFGPDGELRCAEVVKVAMRDEQGQCTGVLGIAHDITARKRQEVALIRAKEEAQEASGAKTRFLSSMSHEIRTPMNAILGMLTLLRGSGLNPRQQDYAAKAQGAAVSLLGLLNDILDFSKIEAGKMTLDRRPFSLESVLADLSVILSSNVGEREIEVLYDLDPQVPDALVGDDMRLRQILINPGGNAVKFTERGEVVIRTLLVDRDAESATVEFSVEDTGIGITPEQQERLFADYVQASGDTTRQFGGTGLGLGICRRLTELMDSRLQVASTPRVGSRFWFAVRLPVAPTAEDASAVQPGARVLVVDDNPHARDVLAALCHAAGWRAETAADGEQAVTVVQQAAAMGMAYDAVFVDWLMPRVDGWETCARIRSLALPARTPLVVMVTGRGRDLVEQRPGHEQALLDGYLVKPVTPGMLREALRRARSAPDAAAASAVPAVPQALAGLRLLLAEDNEVNQQIAVELLSRRGAEVEVAPNGAVAVQRVADGTHFDAVLMDVQMPVMDGLDATRMIRQLPGRAGLPVIAMTANAMDTDRAACLAAGMNDHVAKPFVVELVVQVVLRHVRGMAEPVAAAPAAPAPSSLPVFDRAGALERLGDDESLLEVVLRVFRGNLQTAARQIESPGASSSEEMRRLFHSVKGMAANVGAVALSAVAAEADQALRDDPQAAVEPMARRVGAAIAEVQRALDAD</sequence>
<evidence type="ECO:0000256" key="5">
    <source>
        <dbReference type="ARBA" id="ARBA00022553"/>
    </source>
</evidence>
<feature type="modified residue" description="4-aspartylphosphate" evidence="12">
    <location>
        <position position="757"/>
    </location>
</feature>
<keyword evidence="5 12" id="KW-0597">Phosphoprotein</keyword>
<dbReference type="EC" id="2.7.13.3" evidence="3"/>
<keyword evidence="11" id="KW-0472">Membrane</keyword>
<evidence type="ECO:0000313" key="17">
    <source>
        <dbReference type="EMBL" id="QJW83556.1"/>
    </source>
</evidence>
<keyword evidence="18" id="KW-1185">Reference proteome</keyword>
<keyword evidence="8" id="KW-0067">ATP-binding</keyword>
<dbReference type="InterPro" id="IPR001610">
    <property type="entry name" value="PAC"/>
</dbReference>
<evidence type="ECO:0000313" key="18">
    <source>
        <dbReference type="Proteomes" id="UP000500826"/>
    </source>
</evidence>
<dbReference type="InterPro" id="IPR000014">
    <property type="entry name" value="PAS"/>
</dbReference>
<dbReference type="PANTHER" id="PTHR45339">
    <property type="entry name" value="HYBRID SIGNAL TRANSDUCTION HISTIDINE KINASE J"/>
    <property type="match status" value="1"/>
</dbReference>
<dbReference type="SUPFAM" id="SSF47384">
    <property type="entry name" value="Homodimeric domain of signal transducing histidine kinase"/>
    <property type="match status" value="1"/>
</dbReference>
<dbReference type="SUPFAM" id="SSF52172">
    <property type="entry name" value="CheY-like"/>
    <property type="match status" value="2"/>
</dbReference>
<dbReference type="SMART" id="SM00387">
    <property type="entry name" value="HATPase_c"/>
    <property type="match status" value="1"/>
</dbReference>
<dbReference type="InterPro" id="IPR008207">
    <property type="entry name" value="Sig_transdc_His_kin_Hpt_dom"/>
</dbReference>
<evidence type="ECO:0000256" key="10">
    <source>
        <dbReference type="ARBA" id="ARBA00023012"/>
    </source>
</evidence>
<dbReference type="InterPro" id="IPR035965">
    <property type="entry name" value="PAS-like_dom_sf"/>
</dbReference>
<dbReference type="Pfam" id="PF00512">
    <property type="entry name" value="HisKA"/>
    <property type="match status" value="1"/>
</dbReference>
<reference evidence="17 18" key="2">
    <citation type="submission" date="2020-05" db="EMBL/GenBank/DDBJ databases">
        <authorList>
            <person name="Khan S.A."/>
            <person name="Jeon C.O."/>
            <person name="Chun B.H."/>
        </authorList>
    </citation>
    <scope>NUCLEOTIDE SEQUENCE [LARGE SCALE GENOMIC DNA]</scope>
    <source>
        <strain evidence="17 18">H242</strain>
    </source>
</reference>
<keyword evidence="10" id="KW-0902">Two-component regulatory system</keyword>
<comment type="subcellular location">
    <subcellularLocation>
        <location evidence="2">Cell membrane</location>
        <topology evidence="2">Multi-pass membrane protein</topology>
    </subcellularLocation>
</comment>
<dbReference type="SMART" id="SM00091">
    <property type="entry name" value="PAS"/>
    <property type="match status" value="3"/>
</dbReference>
<dbReference type="CDD" id="cd00130">
    <property type="entry name" value="PAS"/>
    <property type="match status" value="2"/>
</dbReference>
<dbReference type="SUPFAM" id="SSF55785">
    <property type="entry name" value="PYP-like sensor domain (PAS domain)"/>
    <property type="match status" value="3"/>
</dbReference>
<evidence type="ECO:0000256" key="2">
    <source>
        <dbReference type="ARBA" id="ARBA00004651"/>
    </source>
</evidence>
<comment type="catalytic activity">
    <reaction evidence="1">
        <text>ATP + protein L-histidine = ADP + protein N-phospho-L-histidine.</text>
        <dbReference type="EC" id="2.7.13.3"/>
    </reaction>
</comment>
<dbReference type="CDD" id="cd16922">
    <property type="entry name" value="HATPase_EvgS-ArcB-TorS-like"/>
    <property type="match status" value="1"/>
</dbReference>
<evidence type="ECO:0000256" key="12">
    <source>
        <dbReference type="PROSITE-ProRule" id="PRU00169"/>
    </source>
</evidence>
<dbReference type="SMART" id="SM00388">
    <property type="entry name" value="HisKA"/>
    <property type="match status" value="1"/>
</dbReference>
<proteinExistence type="predicted"/>
<evidence type="ECO:0000259" key="16">
    <source>
        <dbReference type="PROSITE" id="PS50113"/>
    </source>
</evidence>
<dbReference type="Pfam" id="PF08448">
    <property type="entry name" value="PAS_4"/>
    <property type="match status" value="1"/>
</dbReference>
<dbReference type="PANTHER" id="PTHR45339:SF1">
    <property type="entry name" value="HYBRID SIGNAL TRANSDUCTION HISTIDINE KINASE J"/>
    <property type="match status" value="1"/>
</dbReference>
<keyword evidence="9" id="KW-1133">Transmembrane helix</keyword>
<evidence type="ECO:0000256" key="11">
    <source>
        <dbReference type="ARBA" id="ARBA00023136"/>
    </source>
</evidence>
<evidence type="ECO:0000256" key="7">
    <source>
        <dbReference type="ARBA" id="ARBA00022741"/>
    </source>
</evidence>
<evidence type="ECO:0000256" key="6">
    <source>
        <dbReference type="ARBA" id="ARBA00022692"/>
    </source>
</evidence>
<dbReference type="EMBL" id="CP053418">
    <property type="protein sequence ID" value="QJW83556.1"/>
    <property type="molecule type" value="Genomic_DNA"/>
</dbReference>
<dbReference type="InterPro" id="IPR036890">
    <property type="entry name" value="HATPase_C_sf"/>
</dbReference>
<evidence type="ECO:0000256" key="3">
    <source>
        <dbReference type="ARBA" id="ARBA00012438"/>
    </source>
</evidence>
<dbReference type="PROSITE" id="PS50110">
    <property type="entry name" value="RESPONSE_REGULATORY"/>
    <property type="match status" value="2"/>
</dbReference>
<dbReference type="InterPro" id="IPR036641">
    <property type="entry name" value="HPT_dom_sf"/>
</dbReference>
<organism evidence="17 18">
    <name type="scientific">Ramlibacter terrae</name>
    <dbReference type="NCBI Taxonomy" id="2732511"/>
    <lineage>
        <taxon>Bacteria</taxon>
        <taxon>Pseudomonadati</taxon>
        <taxon>Pseudomonadota</taxon>
        <taxon>Betaproteobacteria</taxon>
        <taxon>Burkholderiales</taxon>
        <taxon>Comamonadaceae</taxon>
        <taxon>Ramlibacter</taxon>
    </lineage>
</organism>
<dbReference type="InterPro" id="IPR000700">
    <property type="entry name" value="PAS-assoc_C"/>
</dbReference>
<evidence type="ECO:0000259" key="13">
    <source>
        <dbReference type="PROSITE" id="PS50109"/>
    </source>
</evidence>
<reference evidence="17 18" key="1">
    <citation type="submission" date="2020-05" db="EMBL/GenBank/DDBJ databases">
        <title>Ramlibacter rhizophilus sp. nov., isolated from rhizosphere soil of national flower Mugunghwa from South Korea.</title>
        <authorList>
            <person name="Zheng-Fei Y."/>
            <person name="Huan T."/>
        </authorList>
    </citation>
    <scope>NUCLEOTIDE SEQUENCE [LARGE SCALE GENOMIC DNA]</scope>
    <source>
        <strain evidence="17 18">H242</strain>
    </source>
</reference>
<dbReference type="NCBIfam" id="TIGR00229">
    <property type="entry name" value="sensory_box"/>
    <property type="match status" value="1"/>
</dbReference>
<feature type="domain" description="PAC" evidence="16">
    <location>
        <begin position="397"/>
        <end position="449"/>
    </location>
</feature>
<dbReference type="Pfam" id="PF02518">
    <property type="entry name" value="HATPase_c"/>
    <property type="match status" value="1"/>
</dbReference>
<dbReference type="InterPro" id="IPR005467">
    <property type="entry name" value="His_kinase_dom"/>
</dbReference>
<dbReference type="Pfam" id="PF01627">
    <property type="entry name" value="Hpt"/>
    <property type="match status" value="1"/>
</dbReference>
<dbReference type="SMART" id="SM00448">
    <property type="entry name" value="REC"/>
    <property type="match status" value="2"/>
</dbReference>
<dbReference type="PROSITE" id="PS50112">
    <property type="entry name" value="PAS"/>
    <property type="match status" value="1"/>
</dbReference>
<feature type="modified residue" description="4-aspartylphosphate" evidence="12">
    <location>
        <position position="899"/>
    </location>
</feature>
<evidence type="ECO:0000259" key="14">
    <source>
        <dbReference type="PROSITE" id="PS50110"/>
    </source>
</evidence>
<dbReference type="Gene3D" id="3.30.450.20">
    <property type="entry name" value="PAS domain"/>
    <property type="match status" value="3"/>
</dbReference>
<gene>
    <name evidence="17" type="ORF">HK414_03660</name>
</gene>
<dbReference type="Gene3D" id="1.20.120.160">
    <property type="entry name" value="HPT domain"/>
    <property type="match status" value="1"/>
</dbReference>
<dbReference type="Gene3D" id="3.40.50.2300">
    <property type="match status" value="2"/>
</dbReference>
<dbReference type="SUPFAM" id="SSF55874">
    <property type="entry name" value="ATPase domain of HSP90 chaperone/DNA topoisomerase II/histidine kinase"/>
    <property type="match status" value="1"/>
</dbReference>
<dbReference type="SUPFAM" id="SSF47226">
    <property type="entry name" value="Histidine-containing phosphotransfer domain, HPT domain"/>
    <property type="match status" value="1"/>
</dbReference>
<feature type="domain" description="Response regulatory" evidence="14">
    <location>
        <begin position="849"/>
        <end position="966"/>
    </location>
</feature>
<keyword evidence="6" id="KW-0812">Transmembrane</keyword>
<feature type="domain" description="PAS" evidence="15">
    <location>
        <begin position="191"/>
        <end position="243"/>
    </location>
</feature>
<dbReference type="InterPro" id="IPR004358">
    <property type="entry name" value="Sig_transdc_His_kin-like_C"/>
</dbReference>
<keyword evidence="7" id="KW-0547">Nucleotide-binding</keyword>
<evidence type="ECO:0000256" key="9">
    <source>
        <dbReference type="ARBA" id="ARBA00022989"/>
    </source>
</evidence>
<dbReference type="Pfam" id="PF12860">
    <property type="entry name" value="PAS_7"/>
    <property type="match status" value="2"/>
</dbReference>
<accession>A0ABX6P350</accession>
<dbReference type="Proteomes" id="UP000500826">
    <property type="component" value="Chromosome"/>
</dbReference>